<dbReference type="SUPFAM" id="SSF55729">
    <property type="entry name" value="Acyl-CoA N-acyltransferases (Nat)"/>
    <property type="match status" value="1"/>
</dbReference>
<reference evidence="6 8" key="2">
    <citation type="journal article" date="2018" name="Nat. Biotechnol.">
        <title>A standardized bacterial taxonomy based on genome phylogeny substantially revises the tree of life.</title>
        <authorList>
            <person name="Parks D.H."/>
            <person name="Chuvochina M."/>
            <person name="Waite D.W."/>
            <person name="Rinke C."/>
            <person name="Skarshewski A."/>
            <person name="Chaumeil P.A."/>
            <person name="Hugenholtz P."/>
        </authorList>
    </citation>
    <scope>NUCLEOTIDE SEQUENCE [LARGE SCALE GENOMIC DNA]</scope>
    <source>
        <strain evidence="6">UBA10227</strain>
    </source>
</reference>
<dbReference type="InterPro" id="IPR000182">
    <property type="entry name" value="GNAT_dom"/>
</dbReference>
<evidence type="ECO:0000313" key="8">
    <source>
        <dbReference type="Proteomes" id="UP000263268"/>
    </source>
</evidence>
<dbReference type="PANTHER" id="PTHR43792:SF8">
    <property type="entry name" value="[RIBOSOMAL PROTEIN US5]-ALANINE N-ACETYLTRANSFERASE"/>
    <property type="match status" value="1"/>
</dbReference>
<evidence type="ECO:0000256" key="1">
    <source>
        <dbReference type="ARBA" id="ARBA00022679"/>
    </source>
</evidence>
<dbReference type="EMBL" id="ANLA01000004">
    <property type="protein sequence ID" value="EMQ96040.1"/>
    <property type="molecule type" value="Genomic_DNA"/>
</dbReference>
<dbReference type="InterPro" id="IPR051531">
    <property type="entry name" value="N-acetyltransferase"/>
</dbReference>
<evidence type="ECO:0000313" key="7">
    <source>
        <dbReference type="Proteomes" id="UP000012024"/>
    </source>
</evidence>
<dbReference type="Gene3D" id="3.40.630.30">
    <property type="match status" value="1"/>
</dbReference>
<organism evidence="5 7">
    <name type="scientific">Xanthomarina gelatinilytica</name>
    <dbReference type="NCBI Taxonomy" id="1137281"/>
    <lineage>
        <taxon>Bacteria</taxon>
        <taxon>Pseudomonadati</taxon>
        <taxon>Bacteroidota</taxon>
        <taxon>Flavobacteriia</taxon>
        <taxon>Flavobacteriales</taxon>
        <taxon>Flavobacteriaceae</taxon>
        <taxon>Xanthomarina</taxon>
    </lineage>
</organism>
<feature type="domain" description="N-acetyltransferase" evidence="4">
    <location>
        <begin position="10"/>
        <end position="151"/>
    </location>
</feature>
<accession>M7MMA6</accession>
<dbReference type="RefSeq" id="WP_007647414.1">
    <property type="nucleotide sequence ID" value="NZ_ANLA01000004.1"/>
</dbReference>
<dbReference type="Pfam" id="PF13302">
    <property type="entry name" value="Acetyltransf_3"/>
    <property type="match status" value="1"/>
</dbReference>
<dbReference type="GO" id="GO:0016747">
    <property type="term" value="F:acyltransferase activity, transferring groups other than amino-acyl groups"/>
    <property type="evidence" value="ECO:0007669"/>
    <property type="project" value="InterPro"/>
</dbReference>
<evidence type="ECO:0000313" key="5">
    <source>
        <dbReference type="EMBL" id="EMQ96040.1"/>
    </source>
</evidence>
<reference evidence="5 7" key="1">
    <citation type="submission" date="2012-12" db="EMBL/GenBank/DDBJ databases">
        <title>Genome assembly of Formosa sp. AK20.</title>
        <authorList>
            <person name="Kumar R."/>
            <person name="Khatri I."/>
            <person name="Vaidya B."/>
            <person name="Subramanian S."/>
            <person name="Pinnaka A."/>
        </authorList>
    </citation>
    <scope>NUCLEOTIDE SEQUENCE [LARGE SCALE GENOMIC DNA]</scope>
    <source>
        <strain evidence="5 7">AK20</strain>
    </source>
</reference>
<sequence>MTFSTETFKLEALKPEDASSLSALMITNGKSFQQYLPKILAQNLSEADSKIYILNQNKALKKQTEFTFAIKDIETHEVAGILVLKNLDYTLKQGEFAYCIGKKFSGKGWISQSLKAFSEFAINNLGLKRLQIIIHKTNTNSINVAERCGFKWQKTLKNEFSTSGKTPLDMELYELHYEG</sequence>
<dbReference type="STRING" id="1137281.D778_01930"/>
<evidence type="ECO:0000313" key="6">
    <source>
        <dbReference type="EMBL" id="HCY81258.1"/>
    </source>
</evidence>
<dbReference type="GeneID" id="98640455"/>
<comment type="similarity">
    <text evidence="3">Belongs to the acetyltransferase family. RimJ subfamily.</text>
</comment>
<dbReference type="PANTHER" id="PTHR43792">
    <property type="entry name" value="GNAT FAMILY, PUTATIVE (AFU_ORTHOLOGUE AFUA_3G00765)-RELATED-RELATED"/>
    <property type="match status" value="1"/>
</dbReference>
<evidence type="ECO:0000259" key="4">
    <source>
        <dbReference type="Pfam" id="PF13302"/>
    </source>
</evidence>
<dbReference type="PATRIC" id="fig|1137281.3.peg.529"/>
<keyword evidence="1 5" id="KW-0808">Transferase</keyword>
<dbReference type="Proteomes" id="UP000012024">
    <property type="component" value="Unassembled WGS sequence"/>
</dbReference>
<comment type="caution">
    <text evidence="5">The sequence shown here is derived from an EMBL/GenBank/DDBJ whole genome shotgun (WGS) entry which is preliminary data.</text>
</comment>
<evidence type="ECO:0000256" key="3">
    <source>
        <dbReference type="ARBA" id="ARBA00038502"/>
    </source>
</evidence>
<proteinExistence type="inferred from homology"/>
<dbReference type="AlphaFoldDB" id="M7MMA6"/>
<dbReference type="EMBL" id="DPRK01000107">
    <property type="protein sequence ID" value="HCY81258.1"/>
    <property type="molecule type" value="Genomic_DNA"/>
</dbReference>
<keyword evidence="7" id="KW-1185">Reference proteome</keyword>
<keyword evidence="2" id="KW-0012">Acyltransferase</keyword>
<gene>
    <name evidence="5" type="ORF">D778_01930</name>
    <name evidence="6" type="ORF">DHV22_06465</name>
</gene>
<name>M7MMA6_9FLAO</name>
<dbReference type="InterPro" id="IPR016181">
    <property type="entry name" value="Acyl_CoA_acyltransferase"/>
</dbReference>
<evidence type="ECO:0000256" key="2">
    <source>
        <dbReference type="ARBA" id="ARBA00023315"/>
    </source>
</evidence>
<dbReference type="Proteomes" id="UP000263268">
    <property type="component" value="Unassembled WGS sequence"/>
</dbReference>
<protein>
    <submittedName>
        <fullName evidence="6">N-acetyltransferase</fullName>
    </submittedName>
    <submittedName>
        <fullName evidence="5">Spermidine n(1)-acetyltransferase</fullName>
    </submittedName>
</protein>
<dbReference type="OrthoDB" id="883856at2"/>
<dbReference type="eggNOG" id="COG1670">
    <property type="taxonomic scope" value="Bacteria"/>
</dbReference>